<evidence type="ECO:0000313" key="2">
    <source>
        <dbReference type="Proteomes" id="UP001151529"/>
    </source>
</evidence>
<gene>
    <name evidence="1" type="ORF">OIU85_023316</name>
</gene>
<proteinExistence type="predicted"/>
<dbReference type="Proteomes" id="UP001151529">
    <property type="component" value="Chromosome 10"/>
</dbReference>
<dbReference type="AlphaFoldDB" id="A0A9Q0TYD5"/>
<comment type="caution">
    <text evidence="1">The sequence shown here is derived from an EMBL/GenBank/DDBJ whole genome shotgun (WGS) entry which is preliminary data.</text>
</comment>
<accession>A0A9Q0TYD5</accession>
<reference evidence="1" key="1">
    <citation type="submission" date="2022-11" db="EMBL/GenBank/DDBJ databases">
        <authorList>
            <person name="Hyden B.L."/>
            <person name="Feng K."/>
            <person name="Yates T."/>
            <person name="Jawdy S."/>
            <person name="Smart L.B."/>
            <person name="Muchero W."/>
        </authorList>
    </citation>
    <scope>NUCLEOTIDE SEQUENCE</scope>
    <source>
        <tissue evidence="1">Shoot tip</tissue>
    </source>
</reference>
<name>A0A9Q0TYD5_SALVM</name>
<evidence type="ECO:0000313" key="1">
    <source>
        <dbReference type="EMBL" id="KAJ6720083.1"/>
    </source>
</evidence>
<dbReference type="EMBL" id="JAPFFL010000006">
    <property type="protein sequence ID" value="KAJ6720083.1"/>
    <property type="molecule type" value="Genomic_DNA"/>
</dbReference>
<sequence length="72" mass="7963">MFLKAVVSCLKSCDFNQDVLLAIASVLAGTVPIDKPRPMENFIRAQGPRQGKPVAKRRRDLLVLAMTSKQHS</sequence>
<protein>
    <submittedName>
        <fullName evidence="1">Uncharacterized protein</fullName>
    </submittedName>
</protein>
<dbReference type="OrthoDB" id="550424at2759"/>
<organism evidence="1 2">
    <name type="scientific">Salix viminalis</name>
    <name type="common">Common osier</name>
    <name type="synonym">Basket willow</name>
    <dbReference type="NCBI Taxonomy" id="40686"/>
    <lineage>
        <taxon>Eukaryota</taxon>
        <taxon>Viridiplantae</taxon>
        <taxon>Streptophyta</taxon>
        <taxon>Embryophyta</taxon>
        <taxon>Tracheophyta</taxon>
        <taxon>Spermatophyta</taxon>
        <taxon>Magnoliopsida</taxon>
        <taxon>eudicotyledons</taxon>
        <taxon>Gunneridae</taxon>
        <taxon>Pentapetalae</taxon>
        <taxon>rosids</taxon>
        <taxon>fabids</taxon>
        <taxon>Malpighiales</taxon>
        <taxon>Salicaceae</taxon>
        <taxon>Saliceae</taxon>
        <taxon>Salix</taxon>
    </lineage>
</organism>
<keyword evidence="2" id="KW-1185">Reference proteome</keyword>
<reference evidence="1" key="2">
    <citation type="journal article" date="2023" name="Int. J. Mol. Sci.">
        <title>De Novo Assembly and Annotation of 11 Diverse Shrub Willow (Salix) Genomes Reveals Novel Gene Organization in Sex-Linked Regions.</title>
        <authorList>
            <person name="Hyden B."/>
            <person name="Feng K."/>
            <person name="Yates T.B."/>
            <person name="Jawdy S."/>
            <person name="Cereghino C."/>
            <person name="Smart L.B."/>
            <person name="Muchero W."/>
        </authorList>
    </citation>
    <scope>NUCLEOTIDE SEQUENCE [LARGE SCALE GENOMIC DNA]</scope>
    <source>
        <tissue evidence="1">Shoot tip</tissue>
    </source>
</reference>